<dbReference type="RefSeq" id="WP_012953907.1">
    <property type="nucleotide sequence ID" value="NC_013771.1"/>
</dbReference>
<keyword evidence="3" id="KW-1185">Reference proteome</keyword>
<dbReference type="KEGG" id="cyu:UCYN_05130"/>
<dbReference type="Proteomes" id="UP000001405">
    <property type="component" value="Chromosome"/>
</dbReference>
<accession>D3EP42</accession>
<keyword evidence="1" id="KW-1133">Transmembrane helix</keyword>
<dbReference type="HOGENOM" id="CLU_1607812_0_0_3"/>
<dbReference type="OrthoDB" id="424231at2"/>
<organism evidence="3">
    <name type="scientific">Atelocyanobacterium thalassa (isolate ALOHA)</name>
    <dbReference type="NCBI Taxonomy" id="1453429"/>
    <lineage>
        <taxon>Bacteria</taxon>
        <taxon>Bacillati</taxon>
        <taxon>Cyanobacteriota</taxon>
        <taxon>Cyanophyceae</taxon>
        <taxon>Oscillatoriophycideae</taxon>
        <taxon>Chroococcales</taxon>
        <taxon>Aphanothecaceae</taxon>
        <taxon>Candidatus Atelocyanobacterium</taxon>
        <taxon>Candidatus Atelocyanobacterium thalassae</taxon>
    </lineage>
</organism>
<evidence type="ECO:0000313" key="2">
    <source>
        <dbReference type="EMBL" id="ADB95242.1"/>
    </source>
</evidence>
<name>D3EP42_ATETH</name>
<protein>
    <recommendedName>
        <fullName evidence="4">Cell division protein FtsL</fullName>
    </recommendedName>
</protein>
<evidence type="ECO:0008006" key="4">
    <source>
        <dbReference type="Google" id="ProtNLM"/>
    </source>
</evidence>
<dbReference type="STRING" id="1453429.UCYN_05130"/>
<proteinExistence type="predicted"/>
<gene>
    <name evidence="2" type="ordered locus">UCYN_05130</name>
</gene>
<sequence>MNTTNYQALNNPIDKKVKSEFVHRNSPKQKTEFNNDNTHQIINNINITTSVKQFPFKLEFLLSIQKGFTVLTVGLISIMLGIYACTANKTIEWNKKYFELQNLKKYEIPLASFSESLKYTIAEKAKDPNSKLVPPDPHTSLLFLSPVNIPDTGDSIQYETKNITD</sequence>
<feature type="transmembrane region" description="Helical" evidence="1">
    <location>
        <begin position="67"/>
        <end position="86"/>
    </location>
</feature>
<evidence type="ECO:0000256" key="1">
    <source>
        <dbReference type="SAM" id="Phobius"/>
    </source>
</evidence>
<keyword evidence="1" id="KW-0472">Membrane</keyword>
<keyword evidence="1" id="KW-0812">Transmembrane</keyword>
<evidence type="ECO:0000313" key="3">
    <source>
        <dbReference type="Proteomes" id="UP000001405"/>
    </source>
</evidence>
<dbReference type="EMBL" id="CP001842">
    <property type="protein sequence ID" value="ADB95242.1"/>
    <property type="molecule type" value="Genomic_DNA"/>
</dbReference>
<dbReference type="AlphaFoldDB" id="D3EP42"/>
<reference evidence="2 3" key="1">
    <citation type="journal article" date="2010" name="Nature">
        <title>Metabolic streamlining in an open-ocean nitrogen-fixing cyanobacterium.</title>
        <authorList>
            <person name="Tripp H.J."/>
            <person name="Bench S.R."/>
            <person name="Turk K.A."/>
            <person name="Foster R.A."/>
            <person name="Desany B.A."/>
            <person name="Niazi F."/>
            <person name="Affourtit J.P."/>
            <person name="Zehr J.P."/>
        </authorList>
    </citation>
    <scope>NUCLEOTIDE SEQUENCE [LARGE SCALE GENOMIC DNA]</scope>
    <source>
        <strain evidence="3">ALOHA</strain>
    </source>
</reference>